<dbReference type="EMBL" id="CADIJO010000007">
    <property type="protein sequence ID" value="CAB3698962.1"/>
    <property type="molecule type" value="Genomic_DNA"/>
</dbReference>
<reference evidence="5 6" key="1">
    <citation type="submission" date="2020-04" db="EMBL/GenBank/DDBJ databases">
        <authorList>
            <person name="De Canck E."/>
        </authorList>
    </citation>
    <scope>NUCLEOTIDE SEQUENCE [LARGE SCALE GENOMIC DNA]</scope>
    <source>
        <strain evidence="5 6">LMG 3458</strain>
    </source>
</reference>
<dbReference type="SUPFAM" id="SSF47413">
    <property type="entry name" value="lambda repressor-like DNA-binding domains"/>
    <property type="match status" value="1"/>
</dbReference>
<dbReference type="AlphaFoldDB" id="A0A6S6ZX17"/>
<protein>
    <submittedName>
        <fullName evidence="5">HTH-type transcriptional regulator SutR</fullName>
    </submittedName>
</protein>
<dbReference type="InterPro" id="IPR010982">
    <property type="entry name" value="Lambda_DNA-bd_dom_sf"/>
</dbReference>
<dbReference type="GO" id="GO:0003700">
    <property type="term" value="F:DNA-binding transcription factor activity"/>
    <property type="evidence" value="ECO:0007669"/>
    <property type="project" value="TreeGrafter"/>
</dbReference>
<evidence type="ECO:0000313" key="5">
    <source>
        <dbReference type="EMBL" id="CAB3698962.1"/>
    </source>
</evidence>
<keyword evidence="2" id="KW-0238">DNA-binding</keyword>
<keyword evidence="3" id="KW-0804">Transcription</keyword>
<dbReference type="SMART" id="SM00530">
    <property type="entry name" value="HTH_XRE"/>
    <property type="match status" value="1"/>
</dbReference>
<proteinExistence type="predicted"/>
<dbReference type="InterPro" id="IPR011051">
    <property type="entry name" value="RmlC_Cupin_sf"/>
</dbReference>
<dbReference type="InterPro" id="IPR001387">
    <property type="entry name" value="Cro/C1-type_HTH"/>
</dbReference>
<dbReference type="InterPro" id="IPR014710">
    <property type="entry name" value="RmlC-like_jellyroll"/>
</dbReference>
<accession>A0A6S6ZX17</accession>
<dbReference type="Pfam" id="PF07883">
    <property type="entry name" value="Cupin_2"/>
    <property type="match status" value="1"/>
</dbReference>
<dbReference type="GO" id="GO:0003677">
    <property type="term" value="F:DNA binding"/>
    <property type="evidence" value="ECO:0007669"/>
    <property type="project" value="UniProtKB-KW"/>
</dbReference>
<keyword evidence="1" id="KW-0805">Transcription regulation</keyword>
<dbReference type="CDD" id="cd02209">
    <property type="entry name" value="cupin_XRE_C"/>
    <property type="match status" value="1"/>
</dbReference>
<evidence type="ECO:0000256" key="2">
    <source>
        <dbReference type="ARBA" id="ARBA00023125"/>
    </source>
</evidence>
<dbReference type="CDD" id="cd00093">
    <property type="entry name" value="HTH_XRE"/>
    <property type="match status" value="1"/>
</dbReference>
<dbReference type="RefSeq" id="WP_175192790.1">
    <property type="nucleotide sequence ID" value="NZ_CADIJO010000007.1"/>
</dbReference>
<dbReference type="InterPro" id="IPR050807">
    <property type="entry name" value="TransReg_Diox_bact_type"/>
</dbReference>
<evidence type="ECO:0000256" key="1">
    <source>
        <dbReference type="ARBA" id="ARBA00023015"/>
    </source>
</evidence>
<dbReference type="Gene3D" id="2.60.120.10">
    <property type="entry name" value="Jelly Rolls"/>
    <property type="match status" value="1"/>
</dbReference>
<dbReference type="Gene3D" id="1.10.260.40">
    <property type="entry name" value="lambda repressor-like DNA-binding domains"/>
    <property type="match status" value="1"/>
</dbReference>
<organism evidence="5 6">
    <name type="scientific">Achromobacter deleyi</name>
    <dbReference type="NCBI Taxonomy" id="1353891"/>
    <lineage>
        <taxon>Bacteria</taxon>
        <taxon>Pseudomonadati</taxon>
        <taxon>Pseudomonadota</taxon>
        <taxon>Betaproteobacteria</taxon>
        <taxon>Burkholderiales</taxon>
        <taxon>Alcaligenaceae</taxon>
        <taxon>Achromobacter</taxon>
    </lineage>
</organism>
<feature type="domain" description="HTH cro/C1-type" evidence="4">
    <location>
        <begin position="22"/>
        <end position="76"/>
    </location>
</feature>
<gene>
    <name evidence="5" type="primary">sutR_2</name>
    <name evidence="5" type="ORF">LMG3458_02545</name>
</gene>
<dbReference type="SUPFAM" id="SSF51182">
    <property type="entry name" value="RmlC-like cupins"/>
    <property type="match status" value="1"/>
</dbReference>
<dbReference type="PANTHER" id="PTHR46797:SF23">
    <property type="entry name" value="HTH-TYPE TRANSCRIPTIONAL REGULATOR SUTR"/>
    <property type="match status" value="1"/>
</dbReference>
<dbReference type="GO" id="GO:0005829">
    <property type="term" value="C:cytosol"/>
    <property type="evidence" value="ECO:0007669"/>
    <property type="project" value="TreeGrafter"/>
</dbReference>
<evidence type="ECO:0000256" key="3">
    <source>
        <dbReference type="ARBA" id="ARBA00023163"/>
    </source>
</evidence>
<evidence type="ECO:0000313" key="6">
    <source>
        <dbReference type="Proteomes" id="UP000494111"/>
    </source>
</evidence>
<dbReference type="Proteomes" id="UP000494111">
    <property type="component" value="Unassembled WGS sequence"/>
</dbReference>
<evidence type="ECO:0000259" key="4">
    <source>
        <dbReference type="PROSITE" id="PS50943"/>
    </source>
</evidence>
<dbReference type="PANTHER" id="PTHR46797">
    <property type="entry name" value="HTH-TYPE TRANSCRIPTIONAL REGULATOR"/>
    <property type="match status" value="1"/>
</dbReference>
<dbReference type="InterPro" id="IPR013096">
    <property type="entry name" value="Cupin_2"/>
</dbReference>
<dbReference type="PROSITE" id="PS50943">
    <property type="entry name" value="HTH_CROC1"/>
    <property type="match status" value="1"/>
</dbReference>
<dbReference type="Pfam" id="PF01381">
    <property type="entry name" value="HTH_3"/>
    <property type="match status" value="1"/>
</dbReference>
<sequence>MSNILHITNSDSDVLTHVGANLKRLRKAAGLSQTALADASGISRRMIAGLEAGTANISLSSLDKLAHALGVGFVDLVSDPARERRRIEARAWRGKRAGSQAVLLGAAPASCEAQLWLWVLAPGETYVAEPDPPGWHEMVYVMEGALQLELSGVAQQVAANDFVIYSSAQPYVYRNDGESPLRFVRNVLR</sequence>
<name>A0A6S6ZX17_9BURK</name>